<dbReference type="AlphaFoldDB" id="A0A7Y9FE52"/>
<gene>
    <name evidence="3" type="ORF">BKA21_001093</name>
    <name evidence="2" type="ORF">Col01nite_06060</name>
</gene>
<organism evidence="3 4">
    <name type="scientific">Cellulomonas oligotrophica</name>
    <dbReference type="NCBI Taxonomy" id="931536"/>
    <lineage>
        <taxon>Bacteria</taxon>
        <taxon>Bacillati</taxon>
        <taxon>Actinomycetota</taxon>
        <taxon>Actinomycetes</taxon>
        <taxon>Micrococcales</taxon>
        <taxon>Cellulomonadaceae</taxon>
        <taxon>Cellulomonas</taxon>
    </lineage>
</organism>
<sequence>MLTLRRPLPSTLATRPEAARRPPVRTAARTTARAAGLALALALAVTGCTGGDDEAEAGVDPSTQDWPAAVDPATAEGDVWVVWTAVAEDGDQAAVDAAVAELRTAGYADAAPLDPACQEGTAELLGAMGFDEPTAVGLAFASAEDAGVFDTRFAGTTVSLTSGPWTCA</sequence>
<reference evidence="3 4" key="1">
    <citation type="submission" date="2020-07" db="EMBL/GenBank/DDBJ databases">
        <title>Sequencing the genomes of 1000 actinobacteria strains.</title>
        <authorList>
            <person name="Klenk H.-P."/>
        </authorList>
    </citation>
    <scope>NUCLEOTIDE SEQUENCE [LARGE SCALE GENOMIC DNA]</scope>
    <source>
        <strain evidence="3 4">DSM 24482</strain>
    </source>
</reference>
<evidence type="ECO:0000256" key="1">
    <source>
        <dbReference type="SAM" id="MobiDB-lite"/>
    </source>
</evidence>
<evidence type="ECO:0000313" key="3">
    <source>
        <dbReference type="EMBL" id="NYD85544.1"/>
    </source>
</evidence>
<protein>
    <submittedName>
        <fullName evidence="3">Uncharacterized protein</fullName>
    </submittedName>
</protein>
<evidence type="ECO:0000313" key="2">
    <source>
        <dbReference type="EMBL" id="GIG31447.1"/>
    </source>
</evidence>
<keyword evidence="5" id="KW-1185">Reference proteome</keyword>
<reference evidence="2 5" key="2">
    <citation type="submission" date="2021-01" db="EMBL/GenBank/DDBJ databases">
        <title>Whole genome shotgun sequence of Cellulomonas oligotrophica NBRC 109435.</title>
        <authorList>
            <person name="Komaki H."/>
            <person name="Tamura T."/>
        </authorList>
    </citation>
    <scope>NUCLEOTIDE SEQUENCE [LARGE SCALE GENOMIC DNA]</scope>
    <source>
        <strain evidence="2 5">NBRC 109435</strain>
    </source>
</reference>
<name>A0A7Y9FE52_9CELL</name>
<dbReference type="EMBL" id="BONN01000001">
    <property type="protein sequence ID" value="GIG31447.1"/>
    <property type="molecule type" value="Genomic_DNA"/>
</dbReference>
<dbReference type="Proteomes" id="UP000577956">
    <property type="component" value="Unassembled WGS sequence"/>
</dbReference>
<comment type="caution">
    <text evidence="3">The sequence shown here is derived from an EMBL/GenBank/DDBJ whole genome shotgun (WGS) entry which is preliminary data.</text>
</comment>
<evidence type="ECO:0000313" key="4">
    <source>
        <dbReference type="Proteomes" id="UP000577956"/>
    </source>
</evidence>
<dbReference type="RefSeq" id="WP_179625317.1">
    <property type="nucleotide sequence ID" value="NZ_BAABFI010000011.1"/>
</dbReference>
<feature type="region of interest" description="Disordered" evidence="1">
    <location>
        <begin position="1"/>
        <end position="26"/>
    </location>
</feature>
<dbReference type="Proteomes" id="UP000618382">
    <property type="component" value="Unassembled WGS sequence"/>
</dbReference>
<accession>A0A7Y9FE52</accession>
<dbReference type="EMBL" id="JACCBK010000001">
    <property type="protein sequence ID" value="NYD85544.1"/>
    <property type="molecule type" value="Genomic_DNA"/>
</dbReference>
<proteinExistence type="predicted"/>
<evidence type="ECO:0000313" key="5">
    <source>
        <dbReference type="Proteomes" id="UP000618382"/>
    </source>
</evidence>